<evidence type="ECO:0000256" key="1">
    <source>
        <dbReference type="SAM" id="MobiDB-lite"/>
    </source>
</evidence>
<proteinExistence type="predicted"/>
<feature type="compositionally biased region" description="Basic and acidic residues" evidence="1">
    <location>
        <begin position="18"/>
        <end position="37"/>
    </location>
</feature>
<name>A0A8E0RPI0_9TREM</name>
<feature type="compositionally biased region" description="Basic residues" evidence="1">
    <location>
        <begin position="99"/>
        <end position="116"/>
    </location>
</feature>
<feature type="compositionally biased region" description="Basic residues" evidence="1">
    <location>
        <begin position="38"/>
        <end position="61"/>
    </location>
</feature>
<protein>
    <submittedName>
        <fullName evidence="2">Uncharacterized protein</fullName>
    </submittedName>
</protein>
<dbReference type="EMBL" id="LUCM01009167">
    <property type="protein sequence ID" value="KAA0187357.1"/>
    <property type="molecule type" value="Genomic_DNA"/>
</dbReference>
<dbReference type="Proteomes" id="UP000728185">
    <property type="component" value="Unassembled WGS sequence"/>
</dbReference>
<keyword evidence="3" id="KW-1185">Reference proteome</keyword>
<organism evidence="2 3">
    <name type="scientific">Fasciolopsis buskii</name>
    <dbReference type="NCBI Taxonomy" id="27845"/>
    <lineage>
        <taxon>Eukaryota</taxon>
        <taxon>Metazoa</taxon>
        <taxon>Spiralia</taxon>
        <taxon>Lophotrochozoa</taxon>
        <taxon>Platyhelminthes</taxon>
        <taxon>Trematoda</taxon>
        <taxon>Digenea</taxon>
        <taxon>Plagiorchiida</taxon>
        <taxon>Echinostomata</taxon>
        <taxon>Echinostomatoidea</taxon>
        <taxon>Fasciolidae</taxon>
        <taxon>Fasciolopsis</taxon>
    </lineage>
</organism>
<sequence length="165" mass="19420">STTKTIDSPAKSGNDDSSDAHPDHVDRHSGLADDRRLHRDRSNHRRSPREKHRHSRKRSRSRHDPSRSHSKRRSKRRSDRRQGHRHSHHDRRYRNDGSHRHRSHSRRHRRKHRHRSSSSSSSDGSHKPYAPTVVRTNSTEAKTVSSCILLGTCKYSLSVFVKYVW</sequence>
<accession>A0A8E0RPI0</accession>
<feature type="non-terminal residue" evidence="2">
    <location>
        <position position="165"/>
    </location>
</feature>
<dbReference type="AlphaFoldDB" id="A0A8E0RPI0"/>
<comment type="caution">
    <text evidence="2">The sequence shown here is derived from an EMBL/GenBank/DDBJ whole genome shotgun (WGS) entry which is preliminary data.</text>
</comment>
<feature type="compositionally biased region" description="Basic residues" evidence="1">
    <location>
        <begin position="68"/>
        <end position="92"/>
    </location>
</feature>
<evidence type="ECO:0000313" key="2">
    <source>
        <dbReference type="EMBL" id="KAA0187357.1"/>
    </source>
</evidence>
<gene>
    <name evidence="2" type="ORF">FBUS_00119</name>
</gene>
<evidence type="ECO:0000313" key="3">
    <source>
        <dbReference type="Proteomes" id="UP000728185"/>
    </source>
</evidence>
<feature type="region of interest" description="Disordered" evidence="1">
    <location>
        <begin position="1"/>
        <end position="134"/>
    </location>
</feature>
<reference evidence="2" key="1">
    <citation type="submission" date="2019-05" db="EMBL/GenBank/DDBJ databases">
        <title>Annotation for the trematode Fasciolopsis buski.</title>
        <authorList>
            <person name="Choi Y.-J."/>
        </authorList>
    </citation>
    <scope>NUCLEOTIDE SEQUENCE</scope>
    <source>
        <strain evidence="2">HT</strain>
        <tissue evidence="2">Whole worm</tissue>
    </source>
</reference>